<evidence type="ECO:0000256" key="1">
    <source>
        <dbReference type="SAM" id="Phobius"/>
    </source>
</evidence>
<keyword evidence="1" id="KW-0472">Membrane</keyword>
<evidence type="ECO:0000313" key="2">
    <source>
        <dbReference type="EMBL" id="KAH8100184.1"/>
    </source>
</evidence>
<reference evidence="2" key="1">
    <citation type="journal article" date="2021" name="New Phytol.">
        <title>Evolutionary innovations through gain and loss of genes in the ectomycorrhizal Boletales.</title>
        <authorList>
            <person name="Wu G."/>
            <person name="Miyauchi S."/>
            <person name="Morin E."/>
            <person name="Kuo A."/>
            <person name="Drula E."/>
            <person name="Varga T."/>
            <person name="Kohler A."/>
            <person name="Feng B."/>
            <person name="Cao Y."/>
            <person name="Lipzen A."/>
            <person name="Daum C."/>
            <person name="Hundley H."/>
            <person name="Pangilinan J."/>
            <person name="Johnson J."/>
            <person name="Barry K."/>
            <person name="LaButti K."/>
            <person name="Ng V."/>
            <person name="Ahrendt S."/>
            <person name="Min B."/>
            <person name="Choi I.G."/>
            <person name="Park H."/>
            <person name="Plett J.M."/>
            <person name="Magnuson J."/>
            <person name="Spatafora J.W."/>
            <person name="Nagy L.G."/>
            <person name="Henrissat B."/>
            <person name="Grigoriev I.V."/>
            <person name="Yang Z.L."/>
            <person name="Xu J."/>
            <person name="Martin F.M."/>
        </authorList>
    </citation>
    <scope>NUCLEOTIDE SEQUENCE</scope>
    <source>
        <strain evidence="2">KKN 215</strain>
    </source>
</reference>
<gene>
    <name evidence="2" type="ORF">BXZ70DRAFT_1064833</name>
</gene>
<proteinExistence type="predicted"/>
<accession>A0A8K0XQ07</accession>
<comment type="caution">
    <text evidence="2">The sequence shown here is derived from an EMBL/GenBank/DDBJ whole genome shotgun (WGS) entry which is preliminary data.</text>
</comment>
<sequence>MTFVNVDEPYAQWTVTHTIVFSMLGAATVAAFGWWFWYFRWTWEDTPIEEVFALEVVAPEASASAPEP</sequence>
<feature type="transmembrane region" description="Helical" evidence="1">
    <location>
        <begin position="20"/>
        <end position="39"/>
    </location>
</feature>
<dbReference type="EMBL" id="JAEVFJ010000016">
    <property type="protein sequence ID" value="KAH8100184.1"/>
    <property type="molecule type" value="Genomic_DNA"/>
</dbReference>
<protein>
    <submittedName>
        <fullName evidence="2">Uncharacterized protein</fullName>
    </submittedName>
</protein>
<keyword evidence="1" id="KW-1133">Transmembrane helix</keyword>
<dbReference type="Proteomes" id="UP000813824">
    <property type="component" value="Unassembled WGS sequence"/>
</dbReference>
<name>A0A8K0XQ07_9AGAR</name>
<organism evidence="2 3">
    <name type="scientific">Cristinia sonorae</name>
    <dbReference type="NCBI Taxonomy" id="1940300"/>
    <lineage>
        <taxon>Eukaryota</taxon>
        <taxon>Fungi</taxon>
        <taxon>Dikarya</taxon>
        <taxon>Basidiomycota</taxon>
        <taxon>Agaricomycotina</taxon>
        <taxon>Agaricomycetes</taxon>
        <taxon>Agaricomycetidae</taxon>
        <taxon>Agaricales</taxon>
        <taxon>Pleurotineae</taxon>
        <taxon>Stephanosporaceae</taxon>
        <taxon>Cristinia</taxon>
    </lineage>
</organism>
<keyword evidence="3" id="KW-1185">Reference proteome</keyword>
<evidence type="ECO:0000313" key="3">
    <source>
        <dbReference type="Proteomes" id="UP000813824"/>
    </source>
</evidence>
<dbReference type="AlphaFoldDB" id="A0A8K0XQ07"/>
<keyword evidence="1" id="KW-0812">Transmembrane</keyword>